<evidence type="ECO:0000256" key="1">
    <source>
        <dbReference type="SAM" id="MobiDB-lite"/>
    </source>
</evidence>
<dbReference type="EMBL" id="CAJOBA010034039">
    <property type="protein sequence ID" value="CAF3976734.1"/>
    <property type="molecule type" value="Genomic_DNA"/>
</dbReference>
<evidence type="ECO:0000313" key="4">
    <source>
        <dbReference type="EMBL" id="CAF3976734.1"/>
    </source>
</evidence>
<dbReference type="EMBL" id="CAJNOQ010011541">
    <property type="protein sequence ID" value="CAF1279283.1"/>
    <property type="molecule type" value="Genomic_DNA"/>
</dbReference>
<reference evidence="3" key="1">
    <citation type="submission" date="2021-02" db="EMBL/GenBank/DDBJ databases">
        <authorList>
            <person name="Nowell W R."/>
        </authorList>
    </citation>
    <scope>NUCLEOTIDE SEQUENCE</scope>
</reference>
<proteinExistence type="predicted"/>
<feature type="region of interest" description="Disordered" evidence="1">
    <location>
        <begin position="48"/>
        <end position="129"/>
    </location>
</feature>
<dbReference type="EMBL" id="CAJNOK010012515">
    <property type="protein sequence ID" value="CAF1165048.1"/>
    <property type="molecule type" value="Genomic_DNA"/>
</dbReference>
<organism evidence="3 6">
    <name type="scientific">Didymodactylos carnosus</name>
    <dbReference type="NCBI Taxonomy" id="1234261"/>
    <lineage>
        <taxon>Eukaryota</taxon>
        <taxon>Metazoa</taxon>
        <taxon>Spiralia</taxon>
        <taxon>Gnathifera</taxon>
        <taxon>Rotifera</taxon>
        <taxon>Eurotatoria</taxon>
        <taxon>Bdelloidea</taxon>
        <taxon>Philodinida</taxon>
        <taxon>Philodinidae</taxon>
        <taxon>Didymodactylos</taxon>
    </lineage>
</organism>
<dbReference type="Proteomes" id="UP000677228">
    <property type="component" value="Unassembled WGS sequence"/>
</dbReference>
<dbReference type="Proteomes" id="UP000682733">
    <property type="component" value="Unassembled WGS sequence"/>
</dbReference>
<dbReference type="Proteomes" id="UP000663829">
    <property type="component" value="Unassembled WGS sequence"/>
</dbReference>
<evidence type="ECO:0000313" key="3">
    <source>
        <dbReference type="EMBL" id="CAF1279283.1"/>
    </source>
</evidence>
<sequence length="160" mass="18441">MSADMRQLQGILLTYGESTESKETEKQARAASLKRHLTSGSEIIEINEENQTNTDGENFRKQINNRNIQSTNRNNNDTDYRFPVNKTNTNSNINENRIRHQQQQRNDLNINNSNTKQQRPTSTDQSSIQISSPALNYTTEHHLPPLKMECNLKLKDQKQG</sequence>
<name>A0A815CEG0_9BILA</name>
<feature type="compositionally biased region" description="Low complexity" evidence="1">
    <location>
        <begin position="62"/>
        <end position="75"/>
    </location>
</feature>
<protein>
    <submittedName>
        <fullName evidence="3">Uncharacterized protein</fullName>
    </submittedName>
</protein>
<gene>
    <name evidence="3" type="ORF">GPM918_LOCUS27474</name>
    <name evidence="2" type="ORF">OVA965_LOCUS22287</name>
    <name evidence="5" type="ORF">SRO942_LOCUS27806</name>
    <name evidence="4" type="ORF">TMI583_LOCUS23001</name>
</gene>
<feature type="compositionally biased region" description="Low complexity" evidence="1">
    <location>
        <begin position="85"/>
        <end position="95"/>
    </location>
</feature>
<comment type="caution">
    <text evidence="3">The sequence shown here is derived from an EMBL/GenBank/DDBJ whole genome shotgun (WGS) entry which is preliminary data.</text>
</comment>
<keyword evidence="6" id="KW-1185">Reference proteome</keyword>
<feature type="compositionally biased region" description="Polar residues" evidence="1">
    <location>
        <begin position="101"/>
        <end position="119"/>
    </location>
</feature>
<evidence type="ECO:0000313" key="6">
    <source>
        <dbReference type="Proteomes" id="UP000663829"/>
    </source>
</evidence>
<evidence type="ECO:0000313" key="5">
    <source>
        <dbReference type="EMBL" id="CAF4073228.1"/>
    </source>
</evidence>
<dbReference type="Proteomes" id="UP000681722">
    <property type="component" value="Unassembled WGS sequence"/>
</dbReference>
<feature type="compositionally biased region" description="Low complexity" evidence="1">
    <location>
        <begin position="120"/>
        <end position="129"/>
    </location>
</feature>
<evidence type="ECO:0000313" key="2">
    <source>
        <dbReference type="EMBL" id="CAF1165048.1"/>
    </source>
</evidence>
<accession>A0A815CEG0</accession>
<dbReference type="EMBL" id="CAJOBC010027072">
    <property type="protein sequence ID" value="CAF4073228.1"/>
    <property type="molecule type" value="Genomic_DNA"/>
</dbReference>
<dbReference type="AlphaFoldDB" id="A0A815CEG0"/>